<evidence type="ECO:0000313" key="3">
    <source>
        <dbReference type="Proteomes" id="UP001065265"/>
    </source>
</evidence>
<dbReference type="InterPro" id="IPR012349">
    <property type="entry name" value="Split_barrel_FMN-bd"/>
</dbReference>
<dbReference type="InterPro" id="IPR024624">
    <property type="entry name" value="Pyridox_Oxase_Alr4036_FMN-bd"/>
</dbReference>
<dbReference type="RefSeq" id="WP_265557675.1">
    <property type="nucleotide sequence ID" value="NZ_CP092471.1"/>
</dbReference>
<dbReference type="SUPFAM" id="SSF50475">
    <property type="entry name" value="FMN-binding split barrel"/>
    <property type="match status" value="1"/>
</dbReference>
<feature type="domain" description="Pyridoxamine 5'-phosphate oxidase Alr4036 family FMN-binding" evidence="1">
    <location>
        <begin position="32"/>
        <end position="93"/>
    </location>
</feature>
<keyword evidence="3" id="KW-1185">Reference proteome</keyword>
<name>A0ABY5SVC2_9SPHN</name>
<evidence type="ECO:0000313" key="2">
    <source>
        <dbReference type="EMBL" id="UVI38507.1"/>
    </source>
</evidence>
<dbReference type="Pfam" id="PF12766">
    <property type="entry name" value="Pyridox_oxase_2"/>
    <property type="match status" value="1"/>
</dbReference>
<organism evidence="2 3">
    <name type="scientific">Qipengyuania spongiae</name>
    <dbReference type="NCBI Taxonomy" id="2909673"/>
    <lineage>
        <taxon>Bacteria</taxon>
        <taxon>Pseudomonadati</taxon>
        <taxon>Pseudomonadota</taxon>
        <taxon>Alphaproteobacteria</taxon>
        <taxon>Sphingomonadales</taxon>
        <taxon>Erythrobacteraceae</taxon>
        <taxon>Qipengyuania</taxon>
    </lineage>
</organism>
<dbReference type="EMBL" id="CP092471">
    <property type="protein sequence ID" value="UVI38507.1"/>
    <property type="molecule type" value="Genomic_DNA"/>
</dbReference>
<accession>A0ABY5SVC2</accession>
<dbReference type="Proteomes" id="UP001065265">
    <property type="component" value="Chromosome"/>
</dbReference>
<protein>
    <submittedName>
        <fullName evidence="2">Flavin-binding protein</fullName>
    </submittedName>
</protein>
<evidence type="ECO:0000259" key="1">
    <source>
        <dbReference type="Pfam" id="PF12766"/>
    </source>
</evidence>
<reference evidence="2" key="1">
    <citation type="submission" date="2022-02" db="EMBL/GenBank/DDBJ databases">
        <title>Qipengyuania spongiae sp. nov., isolated from marine sponge.</title>
        <authorList>
            <person name="Li Z."/>
            <person name="Zhang M."/>
        </authorList>
    </citation>
    <scope>NUCLEOTIDE SEQUENCE</scope>
    <source>
        <strain evidence="2">PHS-Z21</strain>
    </source>
</reference>
<proteinExistence type="predicted"/>
<dbReference type="Gene3D" id="2.30.110.10">
    <property type="entry name" value="Electron Transport, Fmn-binding Protein, Chain A"/>
    <property type="match status" value="1"/>
</dbReference>
<gene>
    <name evidence="2" type="ORF">L1F33_09565</name>
</gene>
<sequence length="193" mass="21257">MIDTLKAVEADIARRLVAGEHDRRSAMHTPVIATADADMRVMVLRHFDEDRWILRFHTDSRAPKVAAIAGGAPVGVLFYDREAKVQIRCHGFGRIEVDGSVADRAWNESTNFARRCYLGAGPGEGAVGPTSGLPERFEGVEPSDGDLAPVRDNFAVLIVELASLDWFYLSNDGHRRARLERTGGEWSGSWIAP</sequence>